<protein>
    <recommendedName>
        <fullName evidence="6">50S ribosomal protein L3</fullName>
    </recommendedName>
</protein>
<dbReference type="EMBL" id="MFVZ01000010">
    <property type="protein sequence ID" value="OGJ07800.1"/>
    <property type="molecule type" value="Genomic_DNA"/>
</dbReference>
<feature type="compositionally biased region" description="Basic and acidic residues" evidence="7">
    <location>
        <begin position="60"/>
        <end position="72"/>
    </location>
</feature>
<name>A0A1F6YNA8_9BACT</name>
<dbReference type="Pfam" id="PF00297">
    <property type="entry name" value="Ribosomal_L3"/>
    <property type="match status" value="1"/>
</dbReference>
<reference evidence="8 9" key="1">
    <citation type="journal article" date="2016" name="Nat. Commun.">
        <title>Thousands of microbial genomes shed light on interconnected biogeochemical processes in an aquifer system.</title>
        <authorList>
            <person name="Anantharaman K."/>
            <person name="Brown C.T."/>
            <person name="Hug L.A."/>
            <person name="Sharon I."/>
            <person name="Castelle C.J."/>
            <person name="Probst A.J."/>
            <person name="Thomas B.C."/>
            <person name="Singh A."/>
            <person name="Wilkins M.J."/>
            <person name="Karaoz U."/>
            <person name="Brodie E.L."/>
            <person name="Williams K.H."/>
            <person name="Hubbard S.S."/>
            <person name="Banfield J.F."/>
        </authorList>
    </citation>
    <scope>NUCLEOTIDE SEQUENCE [LARGE SCALE GENOMIC DNA]</scope>
</reference>
<keyword evidence="4 8" id="KW-0689">Ribosomal protein</keyword>
<dbReference type="GO" id="GO:0022625">
    <property type="term" value="C:cytosolic large ribosomal subunit"/>
    <property type="evidence" value="ECO:0007669"/>
    <property type="project" value="TreeGrafter"/>
</dbReference>
<accession>A0A1F6YNA8</accession>
<dbReference type="Gene3D" id="2.40.30.10">
    <property type="entry name" value="Translation factors"/>
    <property type="match status" value="2"/>
</dbReference>
<gene>
    <name evidence="8" type="ORF">A2225_02145</name>
</gene>
<dbReference type="AlphaFoldDB" id="A0A1F6YNA8"/>
<proteinExistence type="inferred from homology"/>
<keyword evidence="2" id="KW-0699">rRNA-binding</keyword>
<dbReference type="GO" id="GO:0003735">
    <property type="term" value="F:structural constituent of ribosome"/>
    <property type="evidence" value="ECO:0007669"/>
    <property type="project" value="UniProtKB-UniRule"/>
</dbReference>
<organism evidence="8 9">
    <name type="scientific">Candidatus Nomurabacteria bacterium RIFOXYA2_FULL_42_12</name>
    <dbReference type="NCBI Taxonomy" id="1801801"/>
    <lineage>
        <taxon>Bacteria</taxon>
        <taxon>Candidatus Nomuraibacteriota</taxon>
    </lineage>
</organism>
<dbReference type="PANTHER" id="PTHR11229">
    <property type="entry name" value="50S RIBOSOMAL PROTEIN L3"/>
    <property type="match status" value="1"/>
</dbReference>
<feature type="region of interest" description="Disordered" evidence="7">
    <location>
        <begin position="131"/>
        <end position="167"/>
    </location>
</feature>
<keyword evidence="3" id="KW-0694">RNA-binding</keyword>
<evidence type="ECO:0000256" key="3">
    <source>
        <dbReference type="ARBA" id="ARBA00022884"/>
    </source>
</evidence>
<evidence type="ECO:0000256" key="4">
    <source>
        <dbReference type="ARBA" id="ARBA00022980"/>
    </source>
</evidence>
<evidence type="ECO:0000256" key="6">
    <source>
        <dbReference type="NCBIfam" id="TIGR03625"/>
    </source>
</evidence>
<dbReference type="FunFam" id="2.40.30.10:FF:000004">
    <property type="entry name" value="50S ribosomal protein L3"/>
    <property type="match status" value="1"/>
</dbReference>
<evidence type="ECO:0000313" key="9">
    <source>
        <dbReference type="Proteomes" id="UP000178138"/>
    </source>
</evidence>
<evidence type="ECO:0000256" key="5">
    <source>
        <dbReference type="ARBA" id="ARBA00023274"/>
    </source>
</evidence>
<dbReference type="NCBIfam" id="TIGR03625">
    <property type="entry name" value="L3_bact"/>
    <property type="match status" value="1"/>
</dbReference>
<dbReference type="PANTHER" id="PTHR11229:SF16">
    <property type="entry name" value="LARGE RIBOSOMAL SUBUNIT PROTEIN UL3C"/>
    <property type="match status" value="1"/>
</dbReference>
<evidence type="ECO:0000256" key="7">
    <source>
        <dbReference type="SAM" id="MobiDB-lite"/>
    </source>
</evidence>
<sequence>MMKFILGTKENMAEYFSENGTVIPITILSAGPVTITRIFEKSKDGYNSVQVGYGTQKKPARPDDSGHSGGERRVHKLYKTVKEFRLKPADKVEAKEGDVIDVSIFVPGDKVTVTSVSKGKGFQGVVKRHGFHGGPRTHGQKHSEREPGSIGGGLRTHVPKGTRMAGRMGSDRITQKNLQIVFIDKENNLMLVKGAIAGRRGTLVEVINR</sequence>
<comment type="similarity">
    <text evidence="1">Belongs to the universal ribosomal protein uL3 family.</text>
</comment>
<dbReference type="GO" id="GO:0006412">
    <property type="term" value="P:translation"/>
    <property type="evidence" value="ECO:0007669"/>
    <property type="project" value="UniProtKB-UniRule"/>
</dbReference>
<feature type="region of interest" description="Disordered" evidence="7">
    <location>
        <begin position="50"/>
        <end position="74"/>
    </location>
</feature>
<dbReference type="GO" id="GO:0019843">
    <property type="term" value="F:rRNA binding"/>
    <property type="evidence" value="ECO:0007669"/>
    <property type="project" value="UniProtKB-KW"/>
</dbReference>
<dbReference type="SUPFAM" id="SSF50447">
    <property type="entry name" value="Translation proteins"/>
    <property type="match status" value="1"/>
</dbReference>
<dbReference type="InterPro" id="IPR009000">
    <property type="entry name" value="Transl_B-barrel_sf"/>
</dbReference>
<evidence type="ECO:0000313" key="8">
    <source>
        <dbReference type="EMBL" id="OGJ07800.1"/>
    </source>
</evidence>
<evidence type="ECO:0000256" key="2">
    <source>
        <dbReference type="ARBA" id="ARBA00022730"/>
    </source>
</evidence>
<evidence type="ECO:0000256" key="1">
    <source>
        <dbReference type="ARBA" id="ARBA00006540"/>
    </source>
</evidence>
<dbReference type="InterPro" id="IPR019927">
    <property type="entry name" value="Ribosomal_uL3_bac/org-type"/>
</dbReference>
<dbReference type="InterPro" id="IPR000597">
    <property type="entry name" value="Ribosomal_uL3"/>
</dbReference>
<dbReference type="Proteomes" id="UP000178138">
    <property type="component" value="Unassembled WGS sequence"/>
</dbReference>
<keyword evidence="5" id="KW-0687">Ribonucleoprotein</keyword>
<comment type="caution">
    <text evidence="8">The sequence shown here is derived from an EMBL/GenBank/DDBJ whole genome shotgun (WGS) entry which is preliminary data.</text>
</comment>